<evidence type="ECO:0000256" key="1">
    <source>
        <dbReference type="SAM" id="MobiDB-lite"/>
    </source>
</evidence>
<organism evidence="2 3">
    <name type="scientific">Pagothenia borchgrevinki</name>
    <name type="common">Bald rockcod</name>
    <name type="synonym">Trematomus borchgrevinki</name>
    <dbReference type="NCBI Taxonomy" id="8213"/>
    <lineage>
        <taxon>Eukaryota</taxon>
        <taxon>Metazoa</taxon>
        <taxon>Chordata</taxon>
        <taxon>Craniata</taxon>
        <taxon>Vertebrata</taxon>
        <taxon>Euteleostomi</taxon>
        <taxon>Actinopterygii</taxon>
        <taxon>Neopterygii</taxon>
        <taxon>Teleostei</taxon>
        <taxon>Neoteleostei</taxon>
        <taxon>Acanthomorphata</taxon>
        <taxon>Eupercaria</taxon>
        <taxon>Perciformes</taxon>
        <taxon>Notothenioidei</taxon>
        <taxon>Nototheniidae</taxon>
        <taxon>Pagothenia</taxon>
    </lineage>
</organism>
<feature type="region of interest" description="Disordered" evidence="1">
    <location>
        <begin position="65"/>
        <end position="145"/>
    </location>
</feature>
<evidence type="ECO:0000313" key="2">
    <source>
        <dbReference type="EMBL" id="KAL3049745.1"/>
    </source>
</evidence>
<protein>
    <submittedName>
        <fullName evidence="2">Uncharacterized protein</fullName>
    </submittedName>
</protein>
<reference evidence="2 3" key="1">
    <citation type="journal article" date="2022" name="G3 (Bethesda)">
        <title>Evaluating Illumina-, Nanopore-, and PacBio-based genome assembly strategies with the bald notothen, Trematomus borchgrevinki.</title>
        <authorList>
            <person name="Rayamajhi N."/>
            <person name="Cheng C.C."/>
            <person name="Catchen J.M."/>
        </authorList>
    </citation>
    <scope>NUCLEOTIDE SEQUENCE [LARGE SCALE GENOMIC DNA]</scope>
    <source>
        <strain evidence="2">AGRC-2024</strain>
    </source>
</reference>
<gene>
    <name evidence="2" type="ORF">OYC64_009073</name>
</gene>
<feature type="compositionally biased region" description="Basic and acidic residues" evidence="1">
    <location>
        <begin position="65"/>
        <end position="76"/>
    </location>
</feature>
<feature type="compositionally biased region" description="Basic and acidic residues" evidence="1">
    <location>
        <begin position="128"/>
        <end position="138"/>
    </location>
</feature>
<comment type="caution">
    <text evidence="2">The sequence shown here is derived from an EMBL/GenBank/DDBJ whole genome shotgun (WGS) entry which is preliminary data.</text>
</comment>
<name>A0ABD2G7Y8_PAGBO</name>
<keyword evidence="3" id="KW-1185">Reference proteome</keyword>
<reference evidence="2 3" key="2">
    <citation type="journal article" date="2024" name="G3 (Bethesda)">
        <title>The genome of the cryopelagic Antarctic bald notothen, Trematomus borchgrevinki.</title>
        <authorList>
            <person name="Rayamajhi N."/>
            <person name="Rivera-Colon A.G."/>
            <person name="Minhas B.F."/>
            <person name="Cheng C.C."/>
            <person name="Catchen J.M."/>
        </authorList>
    </citation>
    <scope>NUCLEOTIDE SEQUENCE [LARGE SCALE GENOMIC DNA]</scope>
    <source>
        <strain evidence="2">AGRC-2024</strain>
    </source>
</reference>
<proteinExistence type="predicted"/>
<evidence type="ECO:0000313" key="3">
    <source>
        <dbReference type="Proteomes" id="UP001619887"/>
    </source>
</evidence>
<dbReference type="AlphaFoldDB" id="A0ABD2G7Y8"/>
<sequence length="145" mass="16024">MWVSVCLPHPRLPLWNEWRRRRALNAPPVCSVTDRQTSRPPLNVQHWDSPGSYIRLINGKLTDSRRYDHRGDERGSEGGGYCPFFSVKAGGQGEGSGPRSSQNVGSGRSAVRSPAVAEMRKSSPLSHDSQHWLTHSDSETGGFGK</sequence>
<dbReference type="Proteomes" id="UP001619887">
    <property type="component" value="Unassembled WGS sequence"/>
</dbReference>
<accession>A0ABD2G7Y8</accession>
<dbReference type="EMBL" id="JBIYXZ010002082">
    <property type="protein sequence ID" value="KAL3049745.1"/>
    <property type="molecule type" value="Genomic_DNA"/>
</dbReference>